<dbReference type="Proteomes" id="UP001519460">
    <property type="component" value="Unassembled WGS sequence"/>
</dbReference>
<comment type="caution">
    <text evidence="1">The sequence shown here is derived from an EMBL/GenBank/DDBJ whole genome shotgun (WGS) entry which is preliminary data.</text>
</comment>
<protein>
    <submittedName>
        <fullName evidence="1">Uncharacterized protein</fullName>
    </submittedName>
</protein>
<gene>
    <name evidence="1" type="ORF">BaRGS_00010128</name>
</gene>
<evidence type="ECO:0000313" key="2">
    <source>
        <dbReference type="Proteomes" id="UP001519460"/>
    </source>
</evidence>
<keyword evidence="2" id="KW-1185">Reference proteome</keyword>
<sequence length="99" mass="11471">MRARRGPGSVWSPVRQSQRHPGLNEFHLRRMQTLRKLFHYHVDVRRFPPYPAPIRRGHGVSSTQIGVMYYCLVSADLRKPAILTRGPWYQLPGQLPVLG</sequence>
<evidence type="ECO:0000313" key="1">
    <source>
        <dbReference type="EMBL" id="KAK7498468.1"/>
    </source>
</evidence>
<dbReference type="AlphaFoldDB" id="A0ABD0LH79"/>
<reference evidence="1 2" key="1">
    <citation type="journal article" date="2023" name="Sci. Data">
        <title>Genome assembly of the Korean intertidal mud-creeper Batillaria attramentaria.</title>
        <authorList>
            <person name="Patra A.K."/>
            <person name="Ho P.T."/>
            <person name="Jun S."/>
            <person name="Lee S.J."/>
            <person name="Kim Y."/>
            <person name="Won Y.J."/>
        </authorList>
    </citation>
    <scope>NUCLEOTIDE SEQUENCE [LARGE SCALE GENOMIC DNA]</scope>
    <source>
        <strain evidence="1">Wonlab-2016</strain>
    </source>
</reference>
<organism evidence="1 2">
    <name type="scientific">Batillaria attramentaria</name>
    <dbReference type="NCBI Taxonomy" id="370345"/>
    <lineage>
        <taxon>Eukaryota</taxon>
        <taxon>Metazoa</taxon>
        <taxon>Spiralia</taxon>
        <taxon>Lophotrochozoa</taxon>
        <taxon>Mollusca</taxon>
        <taxon>Gastropoda</taxon>
        <taxon>Caenogastropoda</taxon>
        <taxon>Sorbeoconcha</taxon>
        <taxon>Cerithioidea</taxon>
        <taxon>Batillariidae</taxon>
        <taxon>Batillaria</taxon>
    </lineage>
</organism>
<accession>A0ABD0LH79</accession>
<dbReference type="EMBL" id="JACVVK020000050">
    <property type="protein sequence ID" value="KAK7498468.1"/>
    <property type="molecule type" value="Genomic_DNA"/>
</dbReference>
<name>A0ABD0LH79_9CAEN</name>
<proteinExistence type="predicted"/>